<gene>
    <name evidence="1" type="ORF">LCOR_04062.1</name>
</gene>
<comment type="caution">
    <text evidence="1">The sequence shown here is derived from an EMBL/GenBank/DDBJ whole genome shotgun (WGS) entry which is preliminary data.</text>
</comment>
<dbReference type="VEuPathDB" id="FungiDB:LCOR_04062.1"/>
<dbReference type="EMBL" id="CBTN010000014">
    <property type="protein sequence ID" value="CDH52606.1"/>
    <property type="molecule type" value="Genomic_DNA"/>
</dbReference>
<evidence type="ECO:0000313" key="1">
    <source>
        <dbReference type="EMBL" id="CDH52606.1"/>
    </source>
</evidence>
<evidence type="ECO:0000313" key="2">
    <source>
        <dbReference type="Proteomes" id="UP000027586"/>
    </source>
</evidence>
<name>A0A068RUJ1_9FUNG</name>
<reference evidence="1" key="1">
    <citation type="submission" date="2013-08" db="EMBL/GenBank/DDBJ databases">
        <title>Gene expansion shapes genome architecture in the human pathogen Lichtheimia corymbifera: an evolutionary genomics analysis in the ancient terrestrial Mucorales (Mucoromycotina).</title>
        <authorList>
            <person name="Schwartze V.U."/>
            <person name="Winter S."/>
            <person name="Shelest E."/>
            <person name="Marcet-Houben M."/>
            <person name="Horn F."/>
            <person name="Wehner S."/>
            <person name="Hoffmann K."/>
            <person name="Riege K."/>
            <person name="Sammeth M."/>
            <person name="Nowrousian M."/>
            <person name="Valiante V."/>
            <person name="Linde J."/>
            <person name="Jacobsen I.D."/>
            <person name="Marz M."/>
            <person name="Brakhage A.A."/>
            <person name="Gabaldon T."/>
            <person name="Bocker S."/>
            <person name="Voigt K."/>
        </authorList>
    </citation>
    <scope>NUCLEOTIDE SEQUENCE [LARGE SCALE GENOMIC DNA]</scope>
    <source>
        <strain evidence="1">FSU 9682</strain>
    </source>
</reference>
<proteinExistence type="predicted"/>
<accession>A0A068RUJ1</accession>
<dbReference type="Proteomes" id="UP000027586">
    <property type="component" value="Unassembled WGS sequence"/>
</dbReference>
<dbReference type="AlphaFoldDB" id="A0A068RUJ1"/>
<sequence length="122" mass="13723">MKSATRVEGLYGQYQKETSMIDTNWAAQQQAHQTHIVCGSFWHLGYSMVNIGCNSPQKRKRTAPSAPYLILYKEPPPSIHLQSSPLNDSFLYILSPIASFSSSMDHKLFTISPAACNFIRLE</sequence>
<organism evidence="1 2">
    <name type="scientific">Lichtheimia corymbifera JMRC:FSU:9682</name>
    <dbReference type="NCBI Taxonomy" id="1263082"/>
    <lineage>
        <taxon>Eukaryota</taxon>
        <taxon>Fungi</taxon>
        <taxon>Fungi incertae sedis</taxon>
        <taxon>Mucoromycota</taxon>
        <taxon>Mucoromycotina</taxon>
        <taxon>Mucoromycetes</taxon>
        <taxon>Mucorales</taxon>
        <taxon>Lichtheimiaceae</taxon>
        <taxon>Lichtheimia</taxon>
    </lineage>
</organism>
<keyword evidence="2" id="KW-1185">Reference proteome</keyword>
<protein>
    <submittedName>
        <fullName evidence="1">Uncharacterized protein</fullName>
    </submittedName>
</protein>